<dbReference type="EMBL" id="CP046565">
    <property type="protein sequence ID" value="QJD30937.1"/>
    <property type="molecule type" value="Genomic_DNA"/>
</dbReference>
<gene>
    <name evidence="2" type="ORF">GNH96_13900</name>
</gene>
<reference evidence="3" key="1">
    <citation type="submission" date="2019-12" db="EMBL/GenBank/DDBJ databases">
        <authorList>
            <person name="Awala S.I."/>
            <person name="Rhee S.K."/>
        </authorList>
    </citation>
    <scope>NUCLEOTIDE SEQUENCE [LARGE SCALE GENOMIC DNA]</scope>
    <source>
        <strain evidence="3">IM1</strain>
    </source>
</reference>
<dbReference type="Proteomes" id="UP000503004">
    <property type="component" value="Chromosome"/>
</dbReference>
<protein>
    <submittedName>
        <fullName evidence="2">Maturase</fullName>
    </submittedName>
</protein>
<proteinExistence type="predicted"/>
<accession>A0A858QAK6</accession>
<name>A0A858QAK6_9GAMM</name>
<organism evidence="2 3">
    <name type="scientific">Methylococcus geothermalis</name>
    <dbReference type="NCBI Taxonomy" id="2681310"/>
    <lineage>
        <taxon>Bacteria</taxon>
        <taxon>Pseudomonadati</taxon>
        <taxon>Pseudomonadota</taxon>
        <taxon>Gammaproteobacteria</taxon>
        <taxon>Methylococcales</taxon>
        <taxon>Methylococcaceae</taxon>
        <taxon>Methylococcus</taxon>
    </lineage>
</organism>
<dbReference type="RefSeq" id="WP_169604211.1">
    <property type="nucleotide sequence ID" value="NZ_CP046565.1"/>
</dbReference>
<dbReference type="KEGG" id="metu:GNH96_13900"/>
<evidence type="ECO:0000313" key="3">
    <source>
        <dbReference type="Proteomes" id="UP000503004"/>
    </source>
</evidence>
<evidence type="ECO:0000313" key="2">
    <source>
        <dbReference type="EMBL" id="QJD30937.1"/>
    </source>
</evidence>
<feature type="domain" description="Group II intron maturase-specific" evidence="1">
    <location>
        <begin position="28"/>
        <end position="99"/>
    </location>
</feature>
<dbReference type="AlphaFoldDB" id="A0A858QAK6"/>
<keyword evidence="3" id="KW-1185">Reference proteome</keyword>
<dbReference type="Pfam" id="PF08388">
    <property type="entry name" value="GIIM"/>
    <property type="match status" value="1"/>
</dbReference>
<sequence length="182" mass="21552">MVKTNTAEFLGFTFRGTKLRWSDRAFEDFKHHLRKLTGRSWGVSMAYRFHKLAQYVRGWMGYFGISDYYRPIPELDHWLRRRVRMCYWKQWRYVRTKVKHLLALGAGKRQAILTAISSTKSSGTILDSRRLARRADSKDGVRNSYWHLSRTLATQTGMTNQWLKTQGLISIRDLWMKAHGYA</sequence>
<evidence type="ECO:0000259" key="1">
    <source>
        <dbReference type="Pfam" id="PF08388"/>
    </source>
</evidence>
<dbReference type="InterPro" id="IPR013597">
    <property type="entry name" value="Mat_intron_G2"/>
</dbReference>